<name>A0A6T8MPJ5_HEMAN</name>
<evidence type="ECO:0000313" key="4">
    <source>
        <dbReference type="EMBL" id="CAD8749104.1"/>
    </source>
</evidence>
<gene>
    <name evidence="1" type="ORF">HAND1043_LOCUS15598</name>
    <name evidence="2" type="ORF">HAND1043_LOCUS15599</name>
    <name evidence="3" type="ORF">HAND1043_LOCUS15600</name>
    <name evidence="4" type="ORF">HAND1043_LOCUS15601</name>
    <name evidence="5" type="ORF">HAND1043_LOCUS15602</name>
    <name evidence="6" type="ORF">HAND1043_LOCUS15603</name>
</gene>
<evidence type="ECO:0000313" key="3">
    <source>
        <dbReference type="EMBL" id="CAD8749103.1"/>
    </source>
</evidence>
<evidence type="ECO:0000313" key="2">
    <source>
        <dbReference type="EMBL" id="CAD8749102.1"/>
    </source>
</evidence>
<evidence type="ECO:0000313" key="1">
    <source>
        <dbReference type="EMBL" id="CAD8749101.1"/>
    </source>
</evidence>
<dbReference type="EMBL" id="HBFK01025526">
    <property type="protein sequence ID" value="CAD8749105.1"/>
    <property type="molecule type" value="Transcribed_RNA"/>
</dbReference>
<evidence type="ECO:0000313" key="5">
    <source>
        <dbReference type="EMBL" id="CAD8749105.1"/>
    </source>
</evidence>
<dbReference type="AlphaFoldDB" id="A0A6T8MPJ5"/>
<proteinExistence type="predicted"/>
<organism evidence="2">
    <name type="scientific">Hemiselmis andersenii</name>
    <name type="common">Cryptophyte alga</name>
    <dbReference type="NCBI Taxonomy" id="464988"/>
    <lineage>
        <taxon>Eukaryota</taxon>
        <taxon>Cryptophyceae</taxon>
        <taxon>Cryptomonadales</taxon>
        <taxon>Hemiselmidaceae</taxon>
        <taxon>Hemiselmis</taxon>
    </lineage>
</organism>
<dbReference type="EMBL" id="HBFK01025522">
    <property type="protein sequence ID" value="CAD8749102.1"/>
    <property type="molecule type" value="Transcribed_RNA"/>
</dbReference>
<protein>
    <submittedName>
        <fullName evidence="2">Uncharacterized protein</fullName>
    </submittedName>
</protein>
<sequence length="101" mass="11392">MFSFCLMQKVFSSLATDFLKNALVVSSIDQHIVSLEKCINAVTTLYNPKIAPQKAGYYDKFKGCSEKDRKIITKKLYQANRPAGRLWGAYRPVDDGIRRGG</sequence>
<reference evidence="2" key="1">
    <citation type="submission" date="2021-01" db="EMBL/GenBank/DDBJ databases">
        <authorList>
            <person name="Corre E."/>
            <person name="Pelletier E."/>
            <person name="Niang G."/>
            <person name="Scheremetjew M."/>
            <person name="Finn R."/>
            <person name="Kale V."/>
            <person name="Holt S."/>
            <person name="Cochrane G."/>
            <person name="Meng A."/>
            <person name="Brown T."/>
            <person name="Cohen L."/>
        </authorList>
    </citation>
    <scope>NUCLEOTIDE SEQUENCE</scope>
    <source>
        <strain evidence="2">CCMP441</strain>
    </source>
</reference>
<dbReference type="EMBL" id="HBFK01025527">
    <property type="protein sequence ID" value="CAD8749106.1"/>
    <property type="molecule type" value="Transcribed_RNA"/>
</dbReference>
<dbReference type="EMBL" id="HBFK01025523">
    <property type="protein sequence ID" value="CAD8749103.1"/>
    <property type="molecule type" value="Transcribed_RNA"/>
</dbReference>
<accession>A0A6T8MPJ5</accession>
<dbReference type="EMBL" id="HBFK01025521">
    <property type="protein sequence ID" value="CAD8749101.1"/>
    <property type="molecule type" value="Transcribed_RNA"/>
</dbReference>
<evidence type="ECO:0000313" key="6">
    <source>
        <dbReference type="EMBL" id="CAD8749106.1"/>
    </source>
</evidence>
<dbReference type="EMBL" id="HBFK01025524">
    <property type="protein sequence ID" value="CAD8749104.1"/>
    <property type="molecule type" value="Transcribed_RNA"/>
</dbReference>